<evidence type="ECO:0000313" key="2">
    <source>
        <dbReference type="EMBL" id="KAK4100696.1"/>
    </source>
</evidence>
<gene>
    <name evidence="2" type="ORF">N658DRAFT_497140</name>
</gene>
<protein>
    <submittedName>
        <fullName evidence="2">Uncharacterized protein</fullName>
    </submittedName>
</protein>
<feature type="region of interest" description="Disordered" evidence="1">
    <location>
        <begin position="1"/>
        <end position="62"/>
    </location>
</feature>
<keyword evidence="3" id="KW-1185">Reference proteome</keyword>
<evidence type="ECO:0000313" key="3">
    <source>
        <dbReference type="Proteomes" id="UP001305647"/>
    </source>
</evidence>
<dbReference type="AlphaFoldDB" id="A0AAN6Q489"/>
<feature type="compositionally biased region" description="Polar residues" evidence="1">
    <location>
        <begin position="32"/>
        <end position="53"/>
    </location>
</feature>
<sequence>MHLTATTRTVPALAPVLPSAPPHQPHPDPTKAQISGPLTGNMKQPRHLSQPTIHPSIHPSNDEAYPPIRTGMYCTAKVQLSLTSADAHLTVWVGRCGAAARKGAGRGSFATQLQATYLPTSSYCRHNRLSSTLVHRFELAQRGTRAGFLLASLRRWVLGCPTARKSDPLQGTAGYTGDLEALRRSRSGTISCPYCAA</sequence>
<proteinExistence type="predicted"/>
<accession>A0AAN6Q489</accession>
<dbReference type="EMBL" id="MU863639">
    <property type="protein sequence ID" value="KAK4100696.1"/>
    <property type="molecule type" value="Genomic_DNA"/>
</dbReference>
<organism evidence="2 3">
    <name type="scientific">Parathielavia hyrcaniae</name>
    <dbReference type="NCBI Taxonomy" id="113614"/>
    <lineage>
        <taxon>Eukaryota</taxon>
        <taxon>Fungi</taxon>
        <taxon>Dikarya</taxon>
        <taxon>Ascomycota</taxon>
        <taxon>Pezizomycotina</taxon>
        <taxon>Sordariomycetes</taxon>
        <taxon>Sordariomycetidae</taxon>
        <taxon>Sordariales</taxon>
        <taxon>Chaetomiaceae</taxon>
        <taxon>Parathielavia</taxon>
    </lineage>
</organism>
<reference evidence="2" key="2">
    <citation type="submission" date="2023-05" db="EMBL/GenBank/DDBJ databases">
        <authorList>
            <consortium name="Lawrence Berkeley National Laboratory"/>
            <person name="Steindorff A."/>
            <person name="Hensen N."/>
            <person name="Bonometti L."/>
            <person name="Westerberg I."/>
            <person name="Brannstrom I.O."/>
            <person name="Guillou S."/>
            <person name="Cros-Aarteil S."/>
            <person name="Calhoun S."/>
            <person name="Haridas S."/>
            <person name="Kuo A."/>
            <person name="Mondo S."/>
            <person name="Pangilinan J."/>
            <person name="Riley R."/>
            <person name="Labutti K."/>
            <person name="Andreopoulos B."/>
            <person name="Lipzen A."/>
            <person name="Chen C."/>
            <person name="Yanf M."/>
            <person name="Daum C."/>
            <person name="Ng V."/>
            <person name="Clum A."/>
            <person name="Ohm R."/>
            <person name="Martin F."/>
            <person name="Silar P."/>
            <person name="Natvig D."/>
            <person name="Lalanne C."/>
            <person name="Gautier V."/>
            <person name="Ament-Velasquez S.L."/>
            <person name="Kruys A."/>
            <person name="Hutchinson M.I."/>
            <person name="Powell A.J."/>
            <person name="Barry K."/>
            <person name="Miller A.N."/>
            <person name="Grigoriev I.V."/>
            <person name="Debuchy R."/>
            <person name="Gladieux P."/>
            <person name="Thoren M.H."/>
            <person name="Johannesson H."/>
        </authorList>
    </citation>
    <scope>NUCLEOTIDE SEQUENCE</scope>
    <source>
        <strain evidence="2">CBS 757.83</strain>
    </source>
</reference>
<evidence type="ECO:0000256" key="1">
    <source>
        <dbReference type="SAM" id="MobiDB-lite"/>
    </source>
</evidence>
<name>A0AAN6Q489_9PEZI</name>
<reference evidence="2" key="1">
    <citation type="journal article" date="2023" name="Mol. Phylogenet. Evol.">
        <title>Genome-scale phylogeny and comparative genomics of the fungal order Sordariales.</title>
        <authorList>
            <person name="Hensen N."/>
            <person name="Bonometti L."/>
            <person name="Westerberg I."/>
            <person name="Brannstrom I.O."/>
            <person name="Guillou S."/>
            <person name="Cros-Aarteil S."/>
            <person name="Calhoun S."/>
            <person name="Haridas S."/>
            <person name="Kuo A."/>
            <person name="Mondo S."/>
            <person name="Pangilinan J."/>
            <person name="Riley R."/>
            <person name="LaButti K."/>
            <person name="Andreopoulos B."/>
            <person name="Lipzen A."/>
            <person name="Chen C."/>
            <person name="Yan M."/>
            <person name="Daum C."/>
            <person name="Ng V."/>
            <person name="Clum A."/>
            <person name="Steindorff A."/>
            <person name="Ohm R.A."/>
            <person name="Martin F."/>
            <person name="Silar P."/>
            <person name="Natvig D.O."/>
            <person name="Lalanne C."/>
            <person name="Gautier V."/>
            <person name="Ament-Velasquez S.L."/>
            <person name="Kruys A."/>
            <person name="Hutchinson M.I."/>
            <person name="Powell A.J."/>
            <person name="Barry K."/>
            <person name="Miller A.N."/>
            <person name="Grigoriev I.V."/>
            <person name="Debuchy R."/>
            <person name="Gladieux P."/>
            <person name="Hiltunen Thoren M."/>
            <person name="Johannesson H."/>
        </authorList>
    </citation>
    <scope>NUCLEOTIDE SEQUENCE</scope>
    <source>
        <strain evidence="2">CBS 757.83</strain>
    </source>
</reference>
<comment type="caution">
    <text evidence="2">The sequence shown here is derived from an EMBL/GenBank/DDBJ whole genome shotgun (WGS) entry which is preliminary data.</text>
</comment>
<dbReference type="Proteomes" id="UP001305647">
    <property type="component" value="Unassembled WGS sequence"/>
</dbReference>